<feature type="region of interest" description="Disordered" evidence="4">
    <location>
        <begin position="89"/>
        <end position="124"/>
    </location>
</feature>
<dbReference type="Pfam" id="PF02482">
    <property type="entry name" value="Ribosomal_S30AE"/>
    <property type="match status" value="1"/>
</dbReference>
<keyword evidence="2" id="KW-0346">Stress response</keyword>
<feature type="compositionally biased region" description="Basic and acidic residues" evidence="4">
    <location>
        <begin position="100"/>
        <end position="109"/>
    </location>
</feature>
<reference evidence="6" key="1">
    <citation type="journal article" date="2019" name="Int. J. Syst. Evol. Microbiol.">
        <title>The Global Catalogue of Microorganisms (GCM) 10K type strain sequencing project: providing services to taxonomists for standard genome sequencing and annotation.</title>
        <authorList>
            <consortium name="The Broad Institute Genomics Platform"/>
            <consortium name="The Broad Institute Genome Sequencing Center for Infectious Disease"/>
            <person name="Wu L."/>
            <person name="Ma J."/>
        </authorList>
    </citation>
    <scope>NUCLEOTIDE SEQUENCE [LARGE SCALE GENOMIC DNA]</scope>
    <source>
        <strain evidence="6">CGMCC 1.10131</strain>
    </source>
</reference>
<evidence type="ECO:0000256" key="3">
    <source>
        <dbReference type="ARBA" id="ARBA00038431"/>
    </source>
</evidence>
<dbReference type="PANTHER" id="PTHR33231">
    <property type="entry name" value="30S RIBOSOMAL PROTEIN"/>
    <property type="match status" value="1"/>
</dbReference>
<dbReference type="InterPro" id="IPR050574">
    <property type="entry name" value="HPF/YfiA_ribosome-assoc"/>
</dbReference>
<dbReference type="InterPro" id="IPR003489">
    <property type="entry name" value="RHF/RaiA"/>
</dbReference>
<keyword evidence="1" id="KW-0810">Translation regulation</keyword>
<evidence type="ECO:0000256" key="2">
    <source>
        <dbReference type="ARBA" id="ARBA00023016"/>
    </source>
</evidence>
<evidence type="ECO:0000313" key="5">
    <source>
        <dbReference type="EMBL" id="GGA99250.1"/>
    </source>
</evidence>
<evidence type="ECO:0000313" key="6">
    <source>
        <dbReference type="Proteomes" id="UP000651977"/>
    </source>
</evidence>
<proteinExistence type="inferred from homology"/>
<comment type="caution">
    <text evidence="5">The sequence shown here is derived from an EMBL/GenBank/DDBJ whole genome shotgun (WGS) entry which is preliminary data.</text>
</comment>
<organism evidence="5 6">
    <name type="scientific">Agarivorans gilvus</name>
    <dbReference type="NCBI Taxonomy" id="680279"/>
    <lineage>
        <taxon>Bacteria</taxon>
        <taxon>Pseudomonadati</taxon>
        <taxon>Pseudomonadota</taxon>
        <taxon>Gammaproteobacteria</taxon>
        <taxon>Alteromonadales</taxon>
        <taxon>Alteromonadaceae</taxon>
        <taxon>Agarivorans</taxon>
    </lineage>
</organism>
<dbReference type="EMBL" id="BMDY01000005">
    <property type="protein sequence ID" value="GGA99250.1"/>
    <property type="molecule type" value="Genomic_DNA"/>
</dbReference>
<dbReference type="RefSeq" id="WP_055732329.1">
    <property type="nucleotide sequence ID" value="NZ_BMDY01000005.1"/>
</dbReference>
<dbReference type="SUPFAM" id="SSF69754">
    <property type="entry name" value="Ribosome binding protein Y (YfiA homologue)"/>
    <property type="match status" value="1"/>
</dbReference>
<sequence length="124" mass="14039">MIIDITSKTVSITPSIREHIATRFQKLEKNQIPLISPKVIITTDNKKVKVEAKINLPNGQLFASDEHQDLTVAINNLGQKLERQLHRFQEKPNAHRASRSGKDFLRQPEEADDNEVSSDDEQAA</sequence>
<dbReference type="CDD" id="cd00552">
    <property type="entry name" value="RaiA"/>
    <property type="match status" value="1"/>
</dbReference>
<protein>
    <submittedName>
        <fullName evidence="5">Ribosomal subunit interface protein</fullName>
    </submittedName>
</protein>
<evidence type="ECO:0000256" key="4">
    <source>
        <dbReference type="SAM" id="MobiDB-lite"/>
    </source>
</evidence>
<comment type="similarity">
    <text evidence="3">Belongs to the HPF/YfiA ribosome-associated protein family. YfiA subfamily.</text>
</comment>
<keyword evidence="6" id="KW-1185">Reference proteome</keyword>
<feature type="compositionally biased region" description="Acidic residues" evidence="4">
    <location>
        <begin position="110"/>
        <end position="124"/>
    </location>
</feature>
<dbReference type="PANTHER" id="PTHR33231:SF3">
    <property type="entry name" value="RIBOSOME-ASSOCIATED INHIBITOR A"/>
    <property type="match status" value="1"/>
</dbReference>
<dbReference type="Proteomes" id="UP000651977">
    <property type="component" value="Unassembled WGS sequence"/>
</dbReference>
<dbReference type="NCBIfam" id="TIGR00741">
    <property type="entry name" value="yfiA"/>
    <property type="match status" value="1"/>
</dbReference>
<name>A0ABQ1HYM0_9ALTE</name>
<evidence type="ECO:0000256" key="1">
    <source>
        <dbReference type="ARBA" id="ARBA00022845"/>
    </source>
</evidence>
<accession>A0ABQ1HYM0</accession>
<gene>
    <name evidence="5" type="primary">yfiA-1</name>
    <name evidence="5" type="ORF">GCM10007414_10350</name>
</gene>
<dbReference type="InterPro" id="IPR036567">
    <property type="entry name" value="RHF-like"/>
</dbReference>
<dbReference type="Gene3D" id="3.30.160.100">
    <property type="entry name" value="Ribosome hibernation promotion factor-like"/>
    <property type="match status" value="1"/>
</dbReference>